<organism evidence="2 3">
    <name type="scientific">Natronospira proteinivora</name>
    <dbReference type="NCBI Taxonomy" id="1807133"/>
    <lineage>
        <taxon>Bacteria</taxon>
        <taxon>Pseudomonadati</taxon>
        <taxon>Pseudomonadota</taxon>
        <taxon>Gammaproteobacteria</taxon>
        <taxon>Natronospirales</taxon>
        <taxon>Natronospiraceae</taxon>
        <taxon>Natronospira</taxon>
    </lineage>
</organism>
<accession>A0ABT1GAH1</accession>
<keyword evidence="3" id="KW-1185">Reference proteome</keyword>
<gene>
    <name evidence="2" type="ORF">J2T60_002323</name>
</gene>
<comment type="caution">
    <text evidence="2">The sequence shown here is derived from an EMBL/GenBank/DDBJ whole genome shotgun (WGS) entry which is preliminary data.</text>
</comment>
<protein>
    <submittedName>
        <fullName evidence="2">Uncharacterized protein</fullName>
    </submittedName>
</protein>
<evidence type="ECO:0000313" key="2">
    <source>
        <dbReference type="EMBL" id="MCP1728323.1"/>
    </source>
</evidence>
<proteinExistence type="predicted"/>
<reference evidence="2 3" key="1">
    <citation type="submission" date="2022-03" db="EMBL/GenBank/DDBJ databases">
        <title>Genomic Encyclopedia of Type Strains, Phase III (KMG-III): the genomes of soil and plant-associated and newly described type strains.</title>
        <authorList>
            <person name="Whitman W."/>
        </authorList>
    </citation>
    <scope>NUCLEOTIDE SEQUENCE [LARGE SCALE GENOMIC DNA]</scope>
    <source>
        <strain evidence="2 3">BSker1</strain>
    </source>
</reference>
<evidence type="ECO:0000313" key="3">
    <source>
        <dbReference type="Proteomes" id="UP001523550"/>
    </source>
</evidence>
<sequence>MANGSILDKLQTGERARLIPVGSDRQKESRAISALLAVFRLIPDYANLMLDEVGAPTNKRAKLSAWTETTFKVLGKKPAQLPRPDGLLVVHSGKKEWSALVEAKVKNEEISADQIERYLDLAREVGADAVITISNQFALLPNHHPVRVNRQKTRSVSLYHFSWLALQSNAQVLSDSDTLEDEEQALVLKELIRFLEHDNSGVKSYDRMGPAWKELCATVQRGAPLRKNDEALQEAVADWHQLCRYLALKLSSRLAKPVSVHVRRKHAKDPLKRLEHDIERLVKDQILADQFEIPNAASNVHLSADVMRRTINLSMPLDPPKDKKRPTAAVNWLTRQLDPETAKGVLIRCTWPRRTPDTVQPLEAALEDPKVLIPEGMSDLPTGLEVMRVVDLAGRFRGARTLVEDIEKAFPSFYRDIGQHLRAWTPPPPKYRKKSKPVSDQEERLAEREAALAERKEEPSEADVSSATDFVTSPDQVDDRGNWNP</sequence>
<dbReference type="Proteomes" id="UP001523550">
    <property type="component" value="Unassembled WGS sequence"/>
</dbReference>
<feature type="region of interest" description="Disordered" evidence="1">
    <location>
        <begin position="424"/>
        <end position="485"/>
    </location>
</feature>
<dbReference type="EMBL" id="JALJYF010000002">
    <property type="protein sequence ID" value="MCP1728323.1"/>
    <property type="molecule type" value="Genomic_DNA"/>
</dbReference>
<dbReference type="RefSeq" id="WP_253450226.1">
    <property type="nucleotide sequence ID" value="NZ_JALJYF010000002.1"/>
</dbReference>
<name>A0ABT1GAH1_9GAMM</name>
<evidence type="ECO:0000256" key="1">
    <source>
        <dbReference type="SAM" id="MobiDB-lite"/>
    </source>
</evidence>
<feature type="compositionally biased region" description="Polar residues" evidence="1">
    <location>
        <begin position="463"/>
        <end position="475"/>
    </location>
</feature>
<feature type="compositionally biased region" description="Basic and acidic residues" evidence="1">
    <location>
        <begin position="437"/>
        <end position="459"/>
    </location>
</feature>